<organism evidence="2 3">
    <name type="scientific">Encephalitozoon cuniculi (strain GB-M1)</name>
    <name type="common">Microsporidian parasite</name>
    <dbReference type="NCBI Taxonomy" id="284813"/>
    <lineage>
        <taxon>Eukaryota</taxon>
        <taxon>Fungi</taxon>
        <taxon>Fungi incertae sedis</taxon>
        <taxon>Microsporidia</taxon>
        <taxon>Unikaryonidae</taxon>
        <taxon>Encephalitozoon</taxon>
    </lineage>
</organism>
<dbReference type="RefSeq" id="NP_001402517.1">
    <property type="nucleotide sequence ID" value="NM_001415209.1"/>
</dbReference>
<sequence>MVKTEKNPSEQGKPKVFDSPATKKKVMTPIRLALRSSNGQIGEFLKKIRELGDEDKENHKSNE</sequence>
<dbReference type="KEGG" id="ecu:ECU08_0145"/>
<dbReference type="VEuPathDB" id="MicrosporidiaDB:ECU08_0145"/>
<dbReference type="EMBL" id="AL590448">
    <property type="protein sequence ID" value="CCI73960.1"/>
    <property type="molecule type" value="Genomic_DNA"/>
</dbReference>
<evidence type="ECO:0000313" key="3">
    <source>
        <dbReference type="Proteomes" id="UP000000819"/>
    </source>
</evidence>
<reference evidence="2 3" key="1">
    <citation type="journal article" date="2001" name="Nature">
        <title>Genome sequence and gene compaction of the eukaryote parasite Encephalitozoon cuniculi.</title>
        <authorList>
            <person name="Katinka M.D."/>
            <person name="Duprat S."/>
            <person name="Cornillot E."/>
            <person name="Metenier G."/>
            <person name="Thomarat F."/>
            <person name="Prensier G."/>
            <person name="Barbe V."/>
            <person name="Peyretaillade E."/>
            <person name="Brottier P."/>
            <person name="Wincker P."/>
            <person name="Delbac F."/>
            <person name="El Alaoui H."/>
            <person name="Peyret P."/>
            <person name="Saurin W."/>
            <person name="Gouy M."/>
            <person name="Weissenbach J."/>
            <person name="Vivares C.P."/>
        </authorList>
    </citation>
    <scope>NUCLEOTIDE SEQUENCE [LARGE SCALE GENOMIC DNA]</scope>
    <source>
        <strain evidence="2 3">GB-M1</strain>
    </source>
</reference>
<reference evidence="2 3" key="2">
    <citation type="journal article" date="2009" name="BMC Genomics">
        <title>Identification of transcriptional signals in Encephalitozoon cuniculi widespread among Microsporidia phylum: support for accurate structural genome annotation.</title>
        <authorList>
            <person name="Peyretaillade E."/>
            <person name="Goncalves O."/>
            <person name="Terrat S."/>
            <person name="Dugat-Bony E."/>
            <person name="Wincker P."/>
            <person name="Cornman R.S."/>
            <person name="Evans J.D."/>
            <person name="Delbac F."/>
            <person name="Peyret P."/>
        </authorList>
    </citation>
    <scope>NUCLEOTIDE SEQUENCE [LARGE SCALE GENOMIC DNA]</scope>
    <source>
        <strain evidence="2 3">GB-M1</strain>
    </source>
</reference>
<keyword evidence="3" id="KW-1185">Reference proteome</keyword>
<dbReference type="GeneID" id="77136391"/>
<name>I7L4H4_ENCCU</name>
<dbReference type="Proteomes" id="UP000000819">
    <property type="component" value="Chromosome VIII"/>
</dbReference>
<feature type="region of interest" description="Disordered" evidence="1">
    <location>
        <begin position="1"/>
        <end position="23"/>
    </location>
</feature>
<dbReference type="HOGENOM" id="CLU_2960728_0_0_1"/>
<gene>
    <name evidence="2" type="ordered locus">ECU08_0145</name>
</gene>
<accession>I7L4H4</accession>
<dbReference type="InParanoid" id="I7L4H4"/>
<protein>
    <submittedName>
        <fullName evidence="2">ECU08_0145 protein</fullName>
    </submittedName>
</protein>
<feature type="compositionally biased region" description="Basic and acidic residues" evidence="1">
    <location>
        <begin position="1"/>
        <end position="16"/>
    </location>
</feature>
<evidence type="ECO:0000256" key="1">
    <source>
        <dbReference type="SAM" id="MobiDB-lite"/>
    </source>
</evidence>
<dbReference type="AlphaFoldDB" id="I7L4H4"/>
<evidence type="ECO:0000313" key="2">
    <source>
        <dbReference type="EMBL" id="CCI73960.1"/>
    </source>
</evidence>
<dbReference type="OrthoDB" id="2191768at2759"/>
<proteinExistence type="predicted"/>